<feature type="transmembrane region" description="Helical" evidence="1">
    <location>
        <begin position="201"/>
        <end position="222"/>
    </location>
</feature>
<keyword evidence="3" id="KW-1185">Reference proteome</keyword>
<protein>
    <submittedName>
        <fullName evidence="2">MFS transporter</fullName>
    </submittedName>
</protein>
<keyword evidence="1" id="KW-0812">Transmembrane</keyword>
<dbReference type="RefSeq" id="WP_380135101.1">
    <property type="nucleotide sequence ID" value="NZ_JBHLUI010000003.1"/>
</dbReference>
<feature type="transmembrane region" description="Helical" evidence="1">
    <location>
        <begin position="332"/>
        <end position="350"/>
    </location>
</feature>
<feature type="transmembrane region" description="Helical" evidence="1">
    <location>
        <begin position="94"/>
        <end position="116"/>
    </location>
</feature>
<keyword evidence="1" id="KW-0472">Membrane</keyword>
<feature type="transmembrane region" description="Helical" evidence="1">
    <location>
        <begin position="356"/>
        <end position="376"/>
    </location>
</feature>
<dbReference type="Gene3D" id="1.20.1250.20">
    <property type="entry name" value="MFS general substrate transporter like domains"/>
    <property type="match status" value="2"/>
</dbReference>
<feature type="transmembrane region" description="Helical" evidence="1">
    <location>
        <begin position="67"/>
        <end position="88"/>
    </location>
</feature>
<gene>
    <name evidence="2" type="ORF">ACFFVI_09060</name>
</gene>
<dbReference type="EMBL" id="JBHMDM010000004">
    <property type="protein sequence ID" value="MFB9377119.1"/>
    <property type="molecule type" value="Genomic_DNA"/>
</dbReference>
<proteinExistence type="predicted"/>
<dbReference type="InterPro" id="IPR036259">
    <property type="entry name" value="MFS_trans_sf"/>
</dbReference>
<dbReference type="InterPro" id="IPR052524">
    <property type="entry name" value="MFS_Cyanate_Porter"/>
</dbReference>
<evidence type="ECO:0000313" key="3">
    <source>
        <dbReference type="Proteomes" id="UP001589748"/>
    </source>
</evidence>
<feature type="transmembrane region" description="Helical" evidence="1">
    <location>
        <begin position="161"/>
        <end position="180"/>
    </location>
</feature>
<dbReference type="PANTHER" id="PTHR23523:SF2">
    <property type="entry name" value="2-NITROIMIDAZOLE TRANSPORTER"/>
    <property type="match status" value="1"/>
</dbReference>
<dbReference type="Pfam" id="PF07690">
    <property type="entry name" value="MFS_1"/>
    <property type="match status" value="1"/>
</dbReference>
<accession>A0ABV5LSP5</accession>
<keyword evidence="1" id="KW-1133">Transmembrane helix</keyword>
<organism evidence="2 3">
    <name type="scientific">Kineococcus gynurae</name>
    <dbReference type="NCBI Taxonomy" id="452979"/>
    <lineage>
        <taxon>Bacteria</taxon>
        <taxon>Bacillati</taxon>
        <taxon>Actinomycetota</taxon>
        <taxon>Actinomycetes</taxon>
        <taxon>Kineosporiales</taxon>
        <taxon>Kineosporiaceae</taxon>
        <taxon>Kineococcus</taxon>
    </lineage>
</organism>
<name>A0ABV5LSP5_9ACTN</name>
<dbReference type="SUPFAM" id="SSF103473">
    <property type="entry name" value="MFS general substrate transporter"/>
    <property type="match status" value="1"/>
</dbReference>
<evidence type="ECO:0000313" key="2">
    <source>
        <dbReference type="EMBL" id="MFB9377119.1"/>
    </source>
</evidence>
<reference evidence="2 3" key="1">
    <citation type="submission" date="2024-09" db="EMBL/GenBank/DDBJ databases">
        <authorList>
            <person name="Sun Q."/>
            <person name="Mori K."/>
        </authorList>
    </citation>
    <scope>NUCLEOTIDE SEQUENCE [LARGE SCALE GENOMIC DNA]</scope>
    <source>
        <strain evidence="2 3">TISTR 1856</strain>
    </source>
</reference>
<dbReference type="InterPro" id="IPR011701">
    <property type="entry name" value="MFS"/>
</dbReference>
<dbReference type="Proteomes" id="UP001589748">
    <property type="component" value="Unassembled WGS sequence"/>
</dbReference>
<sequence>MRRGILLVVALTACSMRAPLTGVGPLVGRIGTDTGLTAAALGALTTLPLLAFAGASLFVARLAARWGLLRTLLLALALLVTASGLRWVPGVAPLFAGTLLLGIAIAVVNVLLPALLRSRFPDRVATLTSGYVVAMGLVGSAASGLAVPLAQGVPGQWRTALAVWAVPALLAALVLTGPARRDRPTVRVGPRRAAPWGSVQAWWVTAFMGLQSATFYVLLAWLPSIVTDRAGVGEVAAGWQLSIVQGAGVVAGLLVPVLARGVRATRRLAVGASAATTVGFGLLLLVPQVPSLAALVVGAGGGATVVLALSAISARAADVEGAAALSGMAQSVGYALAAAGPVVMGALHAATGSWTLPLLLAVLLSAVMVLSAAKACRDRTV</sequence>
<comment type="caution">
    <text evidence="2">The sequence shown here is derived from an EMBL/GenBank/DDBJ whole genome shotgun (WGS) entry which is preliminary data.</text>
</comment>
<feature type="transmembrane region" description="Helical" evidence="1">
    <location>
        <begin position="268"/>
        <end position="286"/>
    </location>
</feature>
<feature type="transmembrane region" description="Helical" evidence="1">
    <location>
        <begin position="242"/>
        <end position="259"/>
    </location>
</feature>
<feature type="transmembrane region" description="Helical" evidence="1">
    <location>
        <begin position="292"/>
        <end position="312"/>
    </location>
</feature>
<feature type="transmembrane region" description="Helical" evidence="1">
    <location>
        <begin position="128"/>
        <end position="149"/>
    </location>
</feature>
<dbReference type="PANTHER" id="PTHR23523">
    <property type="match status" value="1"/>
</dbReference>
<evidence type="ECO:0000256" key="1">
    <source>
        <dbReference type="SAM" id="Phobius"/>
    </source>
</evidence>
<feature type="transmembrane region" description="Helical" evidence="1">
    <location>
        <begin position="38"/>
        <end position="60"/>
    </location>
</feature>